<name>A0A9P5XA64_9AGAR</name>
<comment type="caution">
    <text evidence="1">The sequence shown here is derived from an EMBL/GenBank/DDBJ whole genome shotgun (WGS) entry which is preliminary data.</text>
</comment>
<proteinExistence type="predicted"/>
<dbReference type="EMBL" id="MU151240">
    <property type="protein sequence ID" value="KAF9446549.1"/>
    <property type="molecule type" value="Genomic_DNA"/>
</dbReference>
<gene>
    <name evidence="1" type="ORF">P691DRAFT_182039</name>
</gene>
<protein>
    <submittedName>
        <fullName evidence="1">Uncharacterized protein</fullName>
    </submittedName>
</protein>
<sequence>MVMKGLLPPGLHAAAADHLWRNGGQLDTLKQVSGGVTDPDDVGVSTLKSSQKLSAQPPSFWTRTRQRPTLLPSHRTCPRQPVAKRSRTRRHLLGGPFQSEVVDPSIIEHSDIKTVQAADSVPTPSSLDAPREKSTMACLQTWRSLLQDPKYRGRSFLLVVDQDNKLMLPVYTNEGSWLPSLDDSPQFCARAARAILNHAPLANIGRGSSTRTPAVQLRASPSDQGTLPPPYTHLPAGRILPHRRSGFFVEGQPPGLLFR</sequence>
<evidence type="ECO:0000313" key="2">
    <source>
        <dbReference type="Proteomes" id="UP000807342"/>
    </source>
</evidence>
<evidence type="ECO:0000313" key="1">
    <source>
        <dbReference type="EMBL" id="KAF9446549.1"/>
    </source>
</evidence>
<reference evidence="1" key="1">
    <citation type="submission" date="2020-11" db="EMBL/GenBank/DDBJ databases">
        <authorList>
            <consortium name="DOE Joint Genome Institute"/>
            <person name="Ahrendt S."/>
            <person name="Riley R."/>
            <person name="Andreopoulos W."/>
            <person name="Labutti K."/>
            <person name="Pangilinan J."/>
            <person name="Ruiz-Duenas F.J."/>
            <person name="Barrasa J.M."/>
            <person name="Sanchez-Garcia M."/>
            <person name="Camarero S."/>
            <person name="Miyauchi S."/>
            <person name="Serrano A."/>
            <person name="Linde D."/>
            <person name="Babiker R."/>
            <person name="Drula E."/>
            <person name="Ayuso-Fernandez I."/>
            <person name="Pacheco R."/>
            <person name="Padilla G."/>
            <person name="Ferreira P."/>
            <person name="Barriuso J."/>
            <person name="Kellner H."/>
            <person name="Castanera R."/>
            <person name="Alfaro M."/>
            <person name="Ramirez L."/>
            <person name="Pisabarro A.G."/>
            <person name="Kuo A."/>
            <person name="Tritt A."/>
            <person name="Lipzen A."/>
            <person name="He G."/>
            <person name="Yan M."/>
            <person name="Ng V."/>
            <person name="Cullen D."/>
            <person name="Martin F."/>
            <person name="Rosso M.-N."/>
            <person name="Henrissat B."/>
            <person name="Hibbett D."/>
            <person name="Martinez A.T."/>
            <person name="Grigoriev I.V."/>
        </authorList>
    </citation>
    <scope>NUCLEOTIDE SEQUENCE</scope>
    <source>
        <strain evidence="1">MF-IS2</strain>
    </source>
</reference>
<accession>A0A9P5XA64</accession>
<keyword evidence="2" id="KW-1185">Reference proteome</keyword>
<dbReference type="AlphaFoldDB" id="A0A9P5XA64"/>
<dbReference type="Proteomes" id="UP000807342">
    <property type="component" value="Unassembled WGS sequence"/>
</dbReference>
<organism evidence="1 2">
    <name type="scientific">Macrolepiota fuliginosa MF-IS2</name>
    <dbReference type="NCBI Taxonomy" id="1400762"/>
    <lineage>
        <taxon>Eukaryota</taxon>
        <taxon>Fungi</taxon>
        <taxon>Dikarya</taxon>
        <taxon>Basidiomycota</taxon>
        <taxon>Agaricomycotina</taxon>
        <taxon>Agaricomycetes</taxon>
        <taxon>Agaricomycetidae</taxon>
        <taxon>Agaricales</taxon>
        <taxon>Agaricineae</taxon>
        <taxon>Agaricaceae</taxon>
        <taxon>Macrolepiota</taxon>
    </lineage>
</organism>